<dbReference type="PANTHER" id="PTHR14187:SF5">
    <property type="entry name" value="HEAT SHOCK 70 KDA PROTEIN 12A"/>
    <property type="match status" value="1"/>
</dbReference>
<evidence type="ECO:0000313" key="2">
    <source>
        <dbReference type="Proteomes" id="UP000828390"/>
    </source>
</evidence>
<dbReference type="EMBL" id="JAIWYP010000010">
    <property type="protein sequence ID" value="KAH3748381.1"/>
    <property type="molecule type" value="Genomic_DNA"/>
</dbReference>
<comment type="caution">
    <text evidence="1">The sequence shown here is derived from an EMBL/GenBank/DDBJ whole genome shotgun (WGS) entry which is preliminary data.</text>
</comment>
<reference evidence="1" key="1">
    <citation type="journal article" date="2019" name="bioRxiv">
        <title>The Genome of the Zebra Mussel, Dreissena polymorpha: A Resource for Invasive Species Research.</title>
        <authorList>
            <person name="McCartney M.A."/>
            <person name="Auch B."/>
            <person name="Kono T."/>
            <person name="Mallez S."/>
            <person name="Zhang Y."/>
            <person name="Obille A."/>
            <person name="Becker A."/>
            <person name="Abrahante J.E."/>
            <person name="Garbe J."/>
            <person name="Badalamenti J.P."/>
            <person name="Herman A."/>
            <person name="Mangelson H."/>
            <person name="Liachko I."/>
            <person name="Sullivan S."/>
            <person name="Sone E.D."/>
            <person name="Koren S."/>
            <person name="Silverstein K.A.T."/>
            <person name="Beckman K.B."/>
            <person name="Gohl D.M."/>
        </authorList>
    </citation>
    <scope>NUCLEOTIDE SEQUENCE</scope>
    <source>
        <strain evidence="1">Duluth1</strain>
        <tissue evidence="1">Whole animal</tissue>
    </source>
</reference>
<sequence>MKITRKQNAASGNSIAVSDKLRIDHSDVQTWFSEPISSRIDQVKDLRKLDYLNDVNTVLLVDGFAESNYVQERLRDEIPGISLIVPEDAGLAVRKGAMIFEHNPDVVAARVMYGVAVNITFDEKKHPSEVKQLYTDEWCVFNRFKIYVNANEEISVDREVVRHFIAFAKETLIRVYRTKSDKPINTTEAGCERLVTFRINNTDSVSLSDQRIEVHFMFGRTELLIKVKRSLTGEEKHLP</sequence>
<name>A0A9D4DGF3_DREPO</name>
<dbReference type="InterPro" id="IPR043129">
    <property type="entry name" value="ATPase_NBD"/>
</dbReference>
<evidence type="ECO:0000313" key="1">
    <source>
        <dbReference type="EMBL" id="KAH3748381.1"/>
    </source>
</evidence>
<protein>
    <submittedName>
        <fullName evidence="1">Uncharacterized protein</fullName>
    </submittedName>
</protein>
<dbReference type="Proteomes" id="UP000828390">
    <property type="component" value="Unassembled WGS sequence"/>
</dbReference>
<dbReference type="AlphaFoldDB" id="A0A9D4DGF3"/>
<dbReference type="OrthoDB" id="2963168at2759"/>
<gene>
    <name evidence="1" type="ORF">DPMN_182826</name>
</gene>
<keyword evidence="2" id="KW-1185">Reference proteome</keyword>
<accession>A0A9D4DGF3</accession>
<reference evidence="1" key="2">
    <citation type="submission" date="2020-11" db="EMBL/GenBank/DDBJ databases">
        <authorList>
            <person name="McCartney M.A."/>
            <person name="Auch B."/>
            <person name="Kono T."/>
            <person name="Mallez S."/>
            <person name="Becker A."/>
            <person name="Gohl D.M."/>
            <person name="Silverstein K.A.T."/>
            <person name="Koren S."/>
            <person name="Bechman K.B."/>
            <person name="Herman A."/>
            <person name="Abrahante J.E."/>
            <person name="Garbe J."/>
        </authorList>
    </citation>
    <scope>NUCLEOTIDE SEQUENCE</scope>
    <source>
        <strain evidence="1">Duluth1</strain>
        <tissue evidence="1">Whole animal</tissue>
    </source>
</reference>
<proteinExistence type="predicted"/>
<dbReference type="SUPFAM" id="SSF53067">
    <property type="entry name" value="Actin-like ATPase domain"/>
    <property type="match status" value="1"/>
</dbReference>
<dbReference type="PANTHER" id="PTHR14187">
    <property type="entry name" value="ALPHA KINASE/ELONGATION FACTOR 2 KINASE"/>
    <property type="match status" value="1"/>
</dbReference>
<organism evidence="1 2">
    <name type="scientific">Dreissena polymorpha</name>
    <name type="common">Zebra mussel</name>
    <name type="synonym">Mytilus polymorpha</name>
    <dbReference type="NCBI Taxonomy" id="45954"/>
    <lineage>
        <taxon>Eukaryota</taxon>
        <taxon>Metazoa</taxon>
        <taxon>Spiralia</taxon>
        <taxon>Lophotrochozoa</taxon>
        <taxon>Mollusca</taxon>
        <taxon>Bivalvia</taxon>
        <taxon>Autobranchia</taxon>
        <taxon>Heteroconchia</taxon>
        <taxon>Euheterodonta</taxon>
        <taxon>Imparidentia</taxon>
        <taxon>Neoheterodontei</taxon>
        <taxon>Myida</taxon>
        <taxon>Dreissenoidea</taxon>
        <taxon>Dreissenidae</taxon>
        <taxon>Dreissena</taxon>
    </lineage>
</organism>